<dbReference type="Proteomes" id="UP000255328">
    <property type="component" value="Unassembled WGS sequence"/>
</dbReference>
<keyword evidence="3" id="KW-1185">Reference proteome</keyword>
<name>A0A377GW59_9FUSO</name>
<reference evidence="2 3" key="1">
    <citation type="submission" date="2018-06" db="EMBL/GenBank/DDBJ databases">
        <authorList>
            <consortium name="Pathogen Informatics"/>
            <person name="Doyle S."/>
        </authorList>
    </citation>
    <scope>NUCLEOTIDE SEQUENCE [LARGE SCALE GENOMIC DNA]</scope>
    <source>
        <strain evidence="2 3">NCTC10723</strain>
    </source>
</reference>
<sequence>MKKIFIGVFSLLTLFTIKTQGTEIIPEYFLMERLIMLMEVSPTYISNDNEKELKAMQIDDNVMTLIGNTETPFYIYDSNGQKKLVRVGDYFYSPPTLSSIYALDKKNFEANFKNKNLPQEKPKNTQDILQNNLNTPNMNENISNNLLDVNNLN</sequence>
<protein>
    <submittedName>
        <fullName evidence="2">Uncharacterized protein</fullName>
    </submittedName>
</protein>
<dbReference type="EMBL" id="UGGU01000003">
    <property type="protein sequence ID" value="STO31185.1"/>
    <property type="molecule type" value="Genomic_DNA"/>
</dbReference>
<gene>
    <name evidence="2" type="ORF">NCTC10723_00626</name>
</gene>
<organism evidence="2 3">
    <name type="scientific">Fusobacterium necrogenes</name>
    <dbReference type="NCBI Taxonomy" id="858"/>
    <lineage>
        <taxon>Bacteria</taxon>
        <taxon>Fusobacteriati</taxon>
        <taxon>Fusobacteriota</taxon>
        <taxon>Fusobacteriia</taxon>
        <taxon>Fusobacteriales</taxon>
        <taxon>Fusobacteriaceae</taxon>
        <taxon>Fusobacterium</taxon>
    </lineage>
</organism>
<feature type="region of interest" description="Disordered" evidence="1">
    <location>
        <begin position="134"/>
        <end position="153"/>
    </location>
</feature>
<dbReference type="RefSeq" id="WP_115269263.1">
    <property type="nucleotide sequence ID" value="NZ_UGGU01000003.1"/>
</dbReference>
<dbReference type="AlphaFoldDB" id="A0A377GW59"/>
<proteinExistence type="predicted"/>
<dbReference type="OrthoDB" id="89865at2"/>
<evidence type="ECO:0000256" key="1">
    <source>
        <dbReference type="SAM" id="MobiDB-lite"/>
    </source>
</evidence>
<evidence type="ECO:0000313" key="2">
    <source>
        <dbReference type="EMBL" id="STO31185.1"/>
    </source>
</evidence>
<accession>A0A377GW59</accession>
<evidence type="ECO:0000313" key="3">
    <source>
        <dbReference type="Proteomes" id="UP000255328"/>
    </source>
</evidence>